<gene>
    <name evidence="5" type="ordered locus">SRU_0647</name>
</gene>
<accession>Q2S4U6</accession>
<dbReference type="EC" id="5.4.99.5" evidence="1"/>
<feature type="compositionally biased region" description="Acidic residues" evidence="3">
    <location>
        <begin position="131"/>
        <end position="140"/>
    </location>
</feature>
<dbReference type="Gene3D" id="1.20.59.10">
    <property type="entry name" value="Chorismate mutase"/>
    <property type="match status" value="1"/>
</dbReference>
<dbReference type="GO" id="GO:0004106">
    <property type="term" value="F:chorismate mutase activity"/>
    <property type="evidence" value="ECO:0007669"/>
    <property type="project" value="UniProtKB-EC"/>
</dbReference>
<dbReference type="InterPro" id="IPR051331">
    <property type="entry name" value="Chorismate_mutase-related"/>
</dbReference>
<dbReference type="SMART" id="SM00830">
    <property type="entry name" value="CM_2"/>
    <property type="match status" value="1"/>
</dbReference>
<dbReference type="AlphaFoldDB" id="Q2S4U6"/>
<dbReference type="PANTHER" id="PTHR38041">
    <property type="entry name" value="CHORISMATE MUTASE"/>
    <property type="match status" value="1"/>
</dbReference>
<reference evidence="5 6" key="1">
    <citation type="journal article" date="2005" name="Proc. Natl. Acad. Sci. U.S.A.">
        <title>The genome of Salinibacter ruber: convergence and gene exchange among hyperhalophilic bacteria and archaea.</title>
        <authorList>
            <person name="Mongodin E.F."/>
            <person name="Nelson K.E."/>
            <person name="Daugherty S."/>
            <person name="Deboy R.T."/>
            <person name="Wister J."/>
            <person name="Khouri H."/>
            <person name="Weidman J."/>
            <person name="Walsh D.A."/>
            <person name="Papke R.T."/>
            <person name="Sanchez Perez G."/>
            <person name="Sharma A.K."/>
            <person name="Nesbo C.L."/>
            <person name="MacLeod D."/>
            <person name="Bapteste E."/>
            <person name="Doolittle W.F."/>
            <person name="Charlebois R.L."/>
            <person name="Legault B."/>
            <person name="Rodriguez-Valera F."/>
        </authorList>
    </citation>
    <scope>NUCLEOTIDE SEQUENCE [LARGE SCALE GENOMIC DNA]</scope>
    <source>
        <strain evidence="6">DSM 13855 / CECT 5946 / M31</strain>
    </source>
</reference>
<feature type="compositionally biased region" description="Low complexity" evidence="3">
    <location>
        <begin position="121"/>
        <end position="130"/>
    </location>
</feature>
<evidence type="ECO:0000313" key="6">
    <source>
        <dbReference type="Proteomes" id="UP000008674"/>
    </source>
</evidence>
<dbReference type="EMBL" id="CP000159">
    <property type="protein sequence ID" value="ABC44535.1"/>
    <property type="molecule type" value="Genomic_DNA"/>
</dbReference>
<keyword evidence="2" id="KW-0413">Isomerase</keyword>
<keyword evidence="6" id="KW-1185">Reference proteome</keyword>
<feature type="compositionally biased region" description="Pro residues" evidence="3">
    <location>
        <begin position="1"/>
        <end position="10"/>
    </location>
</feature>
<dbReference type="Proteomes" id="UP000008674">
    <property type="component" value="Chromosome"/>
</dbReference>
<evidence type="ECO:0000256" key="3">
    <source>
        <dbReference type="SAM" id="MobiDB-lite"/>
    </source>
</evidence>
<dbReference type="SUPFAM" id="SSF48600">
    <property type="entry name" value="Chorismate mutase II"/>
    <property type="match status" value="1"/>
</dbReference>
<dbReference type="InterPro" id="IPR036263">
    <property type="entry name" value="Chorismate_II_sf"/>
</dbReference>
<dbReference type="eggNOG" id="COG1605">
    <property type="taxonomic scope" value="Bacteria"/>
</dbReference>
<dbReference type="KEGG" id="sru:SRU_0647"/>
<dbReference type="InterPro" id="IPR002701">
    <property type="entry name" value="CM_II_prokaryot"/>
</dbReference>
<organism evidence="5 6">
    <name type="scientific">Salinibacter ruber (strain DSM 13855 / M31)</name>
    <dbReference type="NCBI Taxonomy" id="309807"/>
    <lineage>
        <taxon>Bacteria</taxon>
        <taxon>Pseudomonadati</taxon>
        <taxon>Rhodothermota</taxon>
        <taxon>Rhodothermia</taxon>
        <taxon>Rhodothermales</taxon>
        <taxon>Salinibacteraceae</taxon>
        <taxon>Salinibacter</taxon>
    </lineage>
</organism>
<sequence length="159" mass="16833">MCGPMAPRPVGPQTHSDPHASDPSMSTSSSPTTVPEARARIDEINERVVELLAERQAIVDDLCELKADADRTVRDPEREAELLAHVRSVADEAGLPPTLAETLFEEILAHSVERQRRQRADGAAGPSAEESSAEELSAEEPAEKATGAVSTCGAQAQAG</sequence>
<dbReference type="STRING" id="309807.SRU_0647"/>
<dbReference type="Pfam" id="PF01817">
    <property type="entry name" value="CM_2"/>
    <property type="match status" value="1"/>
</dbReference>
<evidence type="ECO:0000259" key="4">
    <source>
        <dbReference type="PROSITE" id="PS51168"/>
    </source>
</evidence>
<proteinExistence type="predicted"/>
<feature type="region of interest" description="Disordered" evidence="3">
    <location>
        <begin position="1"/>
        <end position="39"/>
    </location>
</feature>
<feature type="domain" description="Chorismate mutase" evidence="4">
    <location>
        <begin position="28"/>
        <end position="119"/>
    </location>
</feature>
<dbReference type="PANTHER" id="PTHR38041:SF1">
    <property type="entry name" value="CHORISMATE MUTASE"/>
    <property type="match status" value="1"/>
</dbReference>
<protein>
    <recommendedName>
        <fullName evidence="1">chorismate mutase</fullName>
        <ecNumber evidence="1">5.4.99.5</ecNumber>
    </recommendedName>
</protein>
<feature type="compositionally biased region" description="Low complexity" evidence="3">
    <location>
        <begin position="21"/>
        <end position="35"/>
    </location>
</feature>
<evidence type="ECO:0000256" key="1">
    <source>
        <dbReference type="ARBA" id="ARBA00012404"/>
    </source>
</evidence>
<feature type="compositionally biased region" description="Polar residues" evidence="3">
    <location>
        <begin position="148"/>
        <end position="159"/>
    </location>
</feature>
<dbReference type="PROSITE" id="PS51168">
    <property type="entry name" value="CHORISMATE_MUT_2"/>
    <property type="match status" value="1"/>
</dbReference>
<dbReference type="GO" id="GO:0009697">
    <property type="term" value="P:salicylic acid biosynthetic process"/>
    <property type="evidence" value="ECO:0007669"/>
    <property type="project" value="TreeGrafter"/>
</dbReference>
<dbReference type="GO" id="GO:0046417">
    <property type="term" value="P:chorismate metabolic process"/>
    <property type="evidence" value="ECO:0007669"/>
    <property type="project" value="InterPro"/>
</dbReference>
<dbReference type="EnsemblBacteria" id="ABC44535">
    <property type="protein sequence ID" value="ABC44535"/>
    <property type="gene ID" value="SRU_0647"/>
</dbReference>
<dbReference type="OrthoDB" id="1496236at2"/>
<feature type="region of interest" description="Disordered" evidence="3">
    <location>
        <begin position="114"/>
        <end position="159"/>
    </location>
</feature>
<evidence type="ECO:0000313" key="5">
    <source>
        <dbReference type="EMBL" id="ABC44535.1"/>
    </source>
</evidence>
<name>Q2S4U6_SALRD</name>
<dbReference type="InterPro" id="IPR036979">
    <property type="entry name" value="CM_dom_sf"/>
</dbReference>
<dbReference type="HOGENOM" id="CLU_1730100_0_0_10"/>
<evidence type="ECO:0000256" key="2">
    <source>
        <dbReference type="ARBA" id="ARBA00023235"/>
    </source>
</evidence>